<dbReference type="GO" id="GO:0008897">
    <property type="term" value="F:holo-[acyl-carrier-protein] synthase activity"/>
    <property type="evidence" value="ECO:0007669"/>
    <property type="project" value="UniProtKB-EC"/>
</dbReference>
<dbReference type="KEGG" id="tmn:UCRPA7_8586"/>
<dbReference type="InterPro" id="IPR055066">
    <property type="entry name" value="AASDHPPT_N"/>
</dbReference>
<evidence type="ECO:0000313" key="5">
    <source>
        <dbReference type="EMBL" id="EON95941.1"/>
    </source>
</evidence>
<dbReference type="Gene3D" id="3.90.470.20">
    <property type="entry name" value="4'-phosphopantetheinyl transferase domain"/>
    <property type="match status" value="1"/>
</dbReference>
<dbReference type="PANTHER" id="PTHR12215">
    <property type="entry name" value="PHOSPHOPANTETHEINE TRANSFERASE"/>
    <property type="match status" value="1"/>
</dbReference>
<proteinExistence type="predicted"/>
<evidence type="ECO:0000256" key="1">
    <source>
        <dbReference type="ARBA" id="ARBA00013172"/>
    </source>
</evidence>
<evidence type="ECO:0000313" key="6">
    <source>
        <dbReference type="Proteomes" id="UP000014074"/>
    </source>
</evidence>
<dbReference type="Pfam" id="PF22624">
    <property type="entry name" value="AASDHPPT_N"/>
    <property type="match status" value="1"/>
</dbReference>
<evidence type="ECO:0000256" key="2">
    <source>
        <dbReference type="ARBA" id="ARBA00022679"/>
    </source>
</evidence>
<dbReference type="GO" id="GO:0019878">
    <property type="term" value="P:lysine biosynthetic process via aminoadipic acid"/>
    <property type="evidence" value="ECO:0007669"/>
    <property type="project" value="TreeGrafter"/>
</dbReference>
<dbReference type="SUPFAM" id="SSF56214">
    <property type="entry name" value="4'-phosphopantetheinyl transferase"/>
    <property type="match status" value="2"/>
</dbReference>
<dbReference type="OrthoDB" id="26719at2759"/>
<dbReference type="EC" id="2.7.8.7" evidence="1"/>
<dbReference type="GO" id="GO:0005829">
    <property type="term" value="C:cytosol"/>
    <property type="evidence" value="ECO:0007669"/>
    <property type="project" value="TreeGrafter"/>
</dbReference>
<gene>
    <name evidence="5" type="ORF">UCRPA7_8586</name>
</gene>
<dbReference type="AlphaFoldDB" id="R8B9H8"/>
<keyword evidence="6" id="KW-1185">Reference proteome</keyword>
<dbReference type="Proteomes" id="UP000014074">
    <property type="component" value="Unassembled WGS sequence"/>
</dbReference>
<feature type="domain" description="4'-phosphopantetheinyl transferase" evidence="3">
    <location>
        <begin position="129"/>
        <end position="226"/>
    </location>
</feature>
<sequence length="314" mass="35022">MANASDPILVQWILDTRDLWPGATKTAQLETLASRALSLLTREEKTNVLKYYHVRDAKMALGSALLKHFVISKYCNVAWWDTKMTRDEKTKPIYRDPDTGTCPISFNVSHQAGLVALIAAHGYDGPVDVGVDVVCVSERRDRDHKMIKDEGWPSFVDMHADVFAPSEAKYLKYQILSAVPGLPRGASPEDIVDFKLRCFYALWCLREAYVKMTGEALLAEWLGVLEFRNFVPPIAAASFAGTDEVAEQVVTDHQIWFRGQKVEDAKVCLRALGPDYMTCTAVRAQGNAANELGSASGPFTMIDINQILEYAEKQ</sequence>
<accession>R8B9H8</accession>
<evidence type="ECO:0000259" key="3">
    <source>
        <dbReference type="Pfam" id="PF01648"/>
    </source>
</evidence>
<evidence type="ECO:0000259" key="4">
    <source>
        <dbReference type="Pfam" id="PF22624"/>
    </source>
</evidence>
<dbReference type="HOGENOM" id="CLU_031126_0_0_1"/>
<dbReference type="InterPro" id="IPR008278">
    <property type="entry name" value="4-PPantetheinyl_Trfase_dom"/>
</dbReference>
<reference evidence="6" key="1">
    <citation type="journal article" date="2013" name="Genome Announc.">
        <title>Draft genome sequence of the ascomycete Phaeoacremonium aleophilum strain UCR-PA7, a causal agent of the esca disease complex in grapevines.</title>
        <authorList>
            <person name="Blanco-Ulate B."/>
            <person name="Rolshausen P."/>
            <person name="Cantu D."/>
        </authorList>
    </citation>
    <scope>NUCLEOTIDE SEQUENCE [LARGE SCALE GENOMIC DNA]</scope>
    <source>
        <strain evidence="6">UCR-PA7</strain>
    </source>
</reference>
<dbReference type="EMBL" id="KB933367">
    <property type="protein sequence ID" value="EON95941.1"/>
    <property type="molecule type" value="Genomic_DNA"/>
</dbReference>
<organism evidence="5 6">
    <name type="scientific">Phaeoacremonium minimum (strain UCR-PA7)</name>
    <name type="common">Esca disease fungus</name>
    <name type="synonym">Togninia minima</name>
    <dbReference type="NCBI Taxonomy" id="1286976"/>
    <lineage>
        <taxon>Eukaryota</taxon>
        <taxon>Fungi</taxon>
        <taxon>Dikarya</taxon>
        <taxon>Ascomycota</taxon>
        <taxon>Pezizomycotina</taxon>
        <taxon>Sordariomycetes</taxon>
        <taxon>Sordariomycetidae</taxon>
        <taxon>Togniniales</taxon>
        <taxon>Togniniaceae</taxon>
        <taxon>Phaeoacremonium</taxon>
    </lineage>
</organism>
<dbReference type="GO" id="GO:0000287">
    <property type="term" value="F:magnesium ion binding"/>
    <property type="evidence" value="ECO:0007669"/>
    <property type="project" value="InterPro"/>
</dbReference>
<dbReference type="PANTHER" id="PTHR12215:SF10">
    <property type="entry name" value="L-AMINOADIPATE-SEMIALDEHYDE DEHYDROGENASE-PHOSPHOPANTETHEINYL TRANSFERASE"/>
    <property type="match status" value="1"/>
</dbReference>
<keyword evidence="2 5" id="KW-0808">Transferase</keyword>
<dbReference type="GeneID" id="19329451"/>
<name>R8B9H8_PHAM7</name>
<dbReference type="InterPro" id="IPR050559">
    <property type="entry name" value="P-Pant_transferase_sf"/>
</dbReference>
<dbReference type="InterPro" id="IPR037143">
    <property type="entry name" value="4-PPantetheinyl_Trfase_dom_sf"/>
</dbReference>
<dbReference type="RefSeq" id="XP_007919289.1">
    <property type="nucleotide sequence ID" value="XM_007921098.1"/>
</dbReference>
<dbReference type="Pfam" id="PF01648">
    <property type="entry name" value="ACPS"/>
    <property type="match status" value="1"/>
</dbReference>
<feature type="domain" description="4'-phosphopantetheinyl transferase N-terminal" evidence="4">
    <location>
        <begin position="34"/>
        <end position="120"/>
    </location>
</feature>
<protein>
    <recommendedName>
        <fullName evidence="1">holo-[acyl-carrier-protein] synthase</fullName>
        <ecNumber evidence="1">2.7.8.7</ecNumber>
    </recommendedName>
</protein>
<dbReference type="eggNOG" id="KOG0945">
    <property type="taxonomic scope" value="Eukaryota"/>
</dbReference>